<protein>
    <recommendedName>
        <fullName evidence="3">SKICH domain-containing protein</fullName>
    </recommendedName>
</protein>
<evidence type="ECO:0000259" key="3">
    <source>
        <dbReference type="Pfam" id="PF17751"/>
    </source>
</evidence>
<proteinExistence type="predicted"/>
<feature type="region of interest" description="Disordered" evidence="2">
    <location>
        <begin position="205"/>
        <end position="235"/>
    </location>
</feature>
<evidence type="ECO:0000313" key="5">
    <source>
        <dbReference type="Proteomes" id="UP001152798"/>
    </source>
</evidence>
<dbReference type="PANTHER" id="PTHR31915">
    <property type="entry name" value="SKICH DOMAIN-CONTAINING PROTEIN"/>
    <property type="match status" value="1"/>
</dbReference>
<sequence>MAESSFSESFTLLENSSASLNGVIFHNVQAVYSADEAINCTYSITDEIEPESGDVIGLFKVGWTSSSECFSSVPAKTPVNKDKQFLKSVFGAHLLPNDSSELYQFCYISKMRVVGASTPFTFESGDIVAVEDPTDPGLLVFKSRVSQLKDELYKLSDEKSYYATKYKLIYNNFFKLKSEFDNVEKELQVEREKTKRLEEANAILENQLKEKDTDNESNSLKELVEPENSGIRSPPEVIELDEGTKLKSEAMHAAVWKSLCEVT</sequence>
<feature type="domain" description="SKICH" evidence="3">
    <location>
        <begin position="23"/>
        <end position="122"/>
    </location>
</feature>
<accession>A0A9P0EC46</accession>
<reference evidence="4" key="1">
    <citation type="submission" date="2022-01" db="EMBL/GenBank/DDBJ databases">
        <authorList>
            <person name="King R."/>
        </authorList>
    </citation>
    <scope>NUCLEOTIDE SEQUENCE</scope>
</reference>
<name>A0A9P0EC46_NEZVI</name>
<dbReference type="OrthoDB" id="10015001at2759"/>
<dbReference type="InterPro" id="IPR051002">
    <property type="entry name" value="UBA_autophagy_assoc_protein"/>
</dbReference>
<keyword evidence="5" id="KW-1185">Reference proteome</keyword>
<dbReference type="Gene3D" id="2.60.40.2840">
    <property type="match status" value="1"/>
</dbReference>
<gene>
    <name evidence="4" type="ORF">NEZAVI_LOCUS4573</name>
</gene>
<dbReference type="Pfam" id="PF17751">
    <property type="entry name" value="SKICH"/>
    <property type="match status" value="1"/>
</dbReference>
<dbReference type="EMBL" id="OV725078">
    <property type="protein sequence ID" value="CAH1394008.1"/>
    <property type="molecule type" value="Genomic_DNA"/>
</dbReference>
<keyword evidence="1" id="KW-0175">Coiled coil</keyword>
<evidence type="ECO:0000256" key="1">
    <source>
        <dbReference type="ARBA" id="ARBA00023054"/>
    </source>
</evidence>
<evidence type="ECO:0000313" key="4">
    <source>
        <dbReference type="EMBL" id="CAH1394008.1"/>
    </source>
</evidence>
<organism evidence="4 5">
    <name type="scientific">Nezara viridula</name>
    <name type="common">Southern green stink bug</name>
    <name type="synonym">Cimex viridulus</name>
    <dbReference type="NCBI Taxonomy" id="85310"/>
    <lineage>
        <taxon>Eukaryota</taxon>
        <taxon>Metazoa</taxon>
        <taxon>Ecdysozoa</taxon>
        <taxon>Arthropoda</taxon>
        <taxon>Hexapoda</taxon>
        <taxon>Insecta</taxon>
        <taxon>Pterygota</taxon>
        <taxon>Neoptera</taxon>
        <taxon>Paraneoptera</taxon>
        <taxon>Hemiptera</taxon>
        <taxon>Heteroptera</taxon>
        <taxon>Panheteroptera</taxon>
        <taxon>Pentatomomorpha</taxon>
        <taxon>Pentatomoidea</taxon>
        <taxon>Pentatomidae</taxon>
        <taxon>Pentatominae</taxon>
        <taxon>Nezara</taxon>
    </lineage>
</organism>
<dbReference type="PANTHER" id="PTHR31915:SF6">
    <property type="entry name" value="SKICH DOMAIN-CONTAINING PROTEIN"/>
    <property type="match status" value="1"/>
</dbReference>
<dbReference type="AlphaFoldDB" id="A0A9P0EC46"/>
<dbReference type="InterPro" id="IPR041611">
    <property type="entry name" value="SKICH"/>
</dbReference>
<evidence type="ECO:0000256" key="2">
    <source>
        <dbReference type="SAM" id="MobiDB-lite"/>
    </source>
</evidence>
<dbReference type="Proteomes" id="UP001152798">
    <property type="component" value="Chromosome 2"/>
</dbReference>